<comment type="caution">
    <text evidence="2">The sequence shown here is derived from an EMBL/GenBank/DDBJ whole genome shotgun (WGS) entry which is preliminary data.</text>
</comment>
<evidence type="ECO:0000256" key="1">
    <source>
        <dbReference type="SAM" id="SignalP"/>
    </source>
</evidence>
<evidence type="ECO:0000313" key="2">
    <source>
        <dbReference type="EMBL" id="MBC3934113.1"/>
    </source>
</evidence>
<dbReference type="InterPro" id="IPR024409">
    <property type="entry name" value="DUF3833"/>
</dbReference>
<name>A0A923KYB5_9BURK</name>
<accession>A0A923KYB5</accession>
<feature type="chain" id="PRO_5036826976" evidence="1">
    <location>
        <begin position="33"/>
        <end position="192"/>
    </location>
</feature>
<evidence type="ECO:0000313" key="3">
    <source>
        <dbReference type="Proteomes" id="UP000612361"/>
    </source>
</evidence>
<sequence length="192" mass="21439">MKTRLQRTWALSGLKLAGALTLAALLSSCASTYDSALYAKEQPVLELQRYFNGKLDAWGMFQNRSGEIVKRFTVVMQCDWQGDTGTLHEDFSYSDGSKQTRIWTLKKTAPGRFTGTAPDVVGEAQGIVSGNTLHWNYVLALPVDGRIINVDFDDLMVQMDDKVMLNRAQMRKFGVHLGTVTLSFTKRDGPRP</sequence>
<keyword evidence="1" id="KW-0732">Signal</keyword>
<dbReference type="RefSeq" id="WP_186879752.1">
    <property type="nucleotide sequence ID" value="NZ_JACOGG010000002.1"/>
</dbReference>
<protein>
    <submittedName>
        <fullName evidence="2">DUF3833 domain-containing protein</fullName>
    </submittedName>
</protein>
<organism evidence="2 3">
    <name type="scientific">Undibacterium rugosum</name>
    <dbReference type="NCBI Taxonomy" id="2762291"/>
    <lineage>
        <taxon>Bacteria</taxon>
        <taxon>Pseudomonadati</taxon>
        <taxon>Pseudomonadota</taxon>
        <taxon>Betaproteobacteria</taxon>
        <taxon>Burkholderiales</taxon>
        <taxon>Oxalobacteraceae</taxon>
        <taxon>Undibacterium</taxon>
    </lineage>
</organism>
<dbReference type="Pfam" id="PF12915">
    <property type="entry name" value="DUF3833"/>
    <property type="match status" value="1"/>
</dbReference>
<reference evidence="2" key="1">
    <citation type="submission" date="2020-08" db="EMBL/GenBank/DDBJ databases">
        <title>Novel species isolated from subtropical streams in China.</title>
        <authorList>
            <person name="Lu H."/>
        </authorList>
    </citation>
    <scope>NUCLEOTIDE SEQUENCE</scope>
    <source>
        <strain evidence="2">CY7W</strain>
    </source>
</reference>
<feature type="signal peptide" evidence="1">
    <location>
        <begin position="1"/>
        <end position="32"/>
    </location>
</feature>
<dbReference type="PROSITE" id="PS51257">
    <property type="entry name" value="PROKAR_LIPOPROTEIN"/>
    <property type="match status" value="1"/>
</dbReference>
<dbReference type="AlphaFoldDB" id="A0A923KYB5"/>
<dbReference type="EMBL" id="JACOGG010000002">
    <property type="protein sequence ID" value="MBC3934113.1"/>
    <property type="molecule type" value="Genomic_DNA"/>
</dbReference>
<proteinExistence type="predicted"/>
<dbReference type="Proteomes" id="UP000612361">
    <property type="component" value="Unassembled WGS sequence"/>
</dbReference>
<keyword evidence="3" id="KW-1185">Reference proteome</keyword>
<gene>
    <name evidence="2" type="ORF">H8K47_01950</name>
</gene>